<evidence type="ECO:0000313" key="12">
    <source>
        <dbReference type="EMBL" id="OBU05817.1"/>
    </source>
</evidence>
<dbReference type="InterPro" id="IPR050095">
    <property type="entry name" value="ECF_ABC_transporter_ATP-bd"/>
</dbReference>
<evidence type="ECO:0000256" key="8">
    <source>
        <dbReference type="ARBA" id="ARBA00022967"/>
    </source>
</evidence>
<keyword evidence="3" id="KW-0170">Cobalt</keyword>
<dbReference type="NCBIfam" id="TIGR01166">
    <property type="entry name" value="cbiO"/>
    <property type="match status" value="1"/>
</dbReference>
<keyword evidence="4 10" id="KW-0813">Transport</keyword>
<dbReference type="GO" id="GO:0043190">
    <property type="term" value="C:ATP-binding cassette (ABC) transporter complex"/>
    <property type="evidence" value="ECO:0007669"/>
    <property type="project" value="TreeGrafter"/>
</dbReference>
<keyword evidence="3" id="KW-0406">Ion transport</keyword>
<keyword evidence="6 10" id="KW-0547">Nucleotide-binding</keyword>
<keyword evidence="7 10" id="KW-0067">ATP-binding</keyword>
<dbReference type="InterPro" id="IPR003593">
    <property type="entry name" value="AAA+_ATPase"/>
</dbReference>
<comment type="similarity">
    <text evidence="2 10">Belongs to the ABC transporter superfamily.</text>
</comment>
<dbReference type="Pfam" id="PF00005">
    <property type="entry name" value="ABC_tran"/>
    <property type="match status" value="1"/>
</dbReference>
<evidence type="ECO:0000256" key="7">
    <source>
        <dbReference type="ARBA" id="ARBA00022840"/>
    </source>
</evidence>
<keyword evidence="8" id="KW-1278">Translocase</keyword>
<dbReference type="GO" id="GO:0016887">
    <property type="term" value="F:ATP hydrolysis activity"/>
    <property type="evidence" value="ECO:0007669"/>
    <property type="project" value="InterPro"/>
</dbReference>
<keyword evidence="9 10" id="KW-0472">Membrane</keyword>
<dbReference type="PANTHER" id="PTHR43553">
    <property type="entry name" value="HEAVY METAL TRANSPORTER"/>
    <property type="match status" value="1"/>
</dbReference>
<dbReference type="EMBL" id="LZEX01000023">
    <property type="protein sequence ID" value="OBU05817.1"/>
    <property type="molecule type" value="Genomic_DNA"/>
</dbReference>
<gene>
    <name evidence="12" type="ORF">AYY17_05600</name>
</gene>
<dbReference type="InterPro" id="IPR003439">
    <property type="entry name" value="ABC_transporter-like_ATP-bd"/>
</dbReference>
<comment type="caution">
    <text evidence="12">The sequence shown here is derived from an EMBL/GenBank/DDBJ whole genome shotgun (WGS) entry which is preliminary data.</text>
</comment>
<evidence type="ECO:0000256" key="9">
    <source>
        <dbReference type="ARBA" id="ARBA00023136"/>
    </source>
</evidence>
<dbReference type="SUPFAM" id="SSF52540">
    <property type="entry name" value="P-loop containing nucleoside triphosphate hydrolases"/>
    <property type="match status" value="1"/>
</dbReference>
<dbReference type="InterPro" id="IPR015856">
    <property type="entry name" value="ABC_transpr_CbiO/EcfA_su"/>
</dbReference>
<evidence type="ECO:0000256" key="2">
    <source>
        <dbReference type="ARBA" id="ARBA00005417"/>
    </source>
</evidence>
<dbReference type="Proteomes" id="UP000092247">
    <property type="component" value="Unassembled WGS sequence"/>
</dbReference>
<comment type="function">
    <text evidence="10">Part of an ABC transporter complex. Responsible for energy coupling to the transport system.</text>
</comment>
<accession>A0A1B8H9S5</accession>
<evidence type="ECO:0000256" key="6">
    <source>
        <dbReference type="ARBA" id="ARBA00022741"/>
    </source>
</evidence>
<dbReference type="AlphaFoldDB" id="A0A1B8H9S5"/>
<comment type="subcellular location">
    <subcellularLocation>
        <location evidence="1 10">Cell membrane</location>
        <topology evidence="1 10">Peripheral membrane protein</topology>
    </subcellularLocation>
</comment>
<keyword evidence="5 10" id="KW-1003">Cell membrane</keyword>
<dbReference type="InterPro" id="IPR017871">
    <property type="entry name" value="ABC_transporter-like_CS"/>
</dbReference>
<evidence type="ECO:0000259" key="11">
    <source>
        <dbReference type="PROSITE" id="PS50893"/>
    </source>
</evidence>
<evidence type="ECO:0000256" key="10">
    <source>
        <dbReference type="RuleBase" id="RU364103"/>
    </source>
</evidence>
<reference evidence="12 13" key="1">
    <citation type="submission" date="2016-06" db="EMBL/GenBank/DDBJ databases">
        <authorList>
            <person name="Kjaerup R.B."/>
            <person name="Dalgaard T.S."/>
            <person name="Juul-Madsen H.R."/>
        </authorList>
    </citation>
    <scope>NUCLEOTIDE SEQUENCE [LARGE SCALE GENOMIC DNA]</scope>
    <source>
        <strain evidence="12 13">GCSL-Mp3</strain>
    </source>
</reference>
<dbReference type="CDD" id="cd03225">
    <property type="entry name" value="ABC_cobalt_CbiO_domain1"/>
    <property type="match status" value="1"/>
</dbReference>
<dbReference type="InterPro" id="IPR027417">
    <property type="entry name" value="P-loop_NTPase"/>
</dbReference>
<feature type="domain" description="ABC transporter" evidence="11">
    <location>
        <begin position="7"/>
        <end position="241"/>
    </location>
</feature>
<dbReference type="PROSITE" id="PS00211">
    <property type="entry name" value="ABC_TRANSPORTER_1"/>
    <property type="match status" value="1"/>
</dbReference>
<name>A0A1B8H9S5_9GAMM</name>
<evidence type="ECO:0000256" key="3">
    <source>
        <dbReference type="ARBA" id="ARBA00022426"/>
    </source>
</evidence>
<dbReference type="RefSeq" id="WP_067424029.1">
    <property type="nucleotide sequence ID" value="NZ_LZEX01000023.1"/>
</dbReference>
<dbReference type="GO" id="GO:0006824">
    <property type="term" value="P:cobalt ion transport"/>
    <property type="evidence" value="ECO:0007669"/>
    <property type="project" value="UniProtKB-KW"/>
</dbReference>
<dbReference type="PANTHER" id="PTHR43553:SF24">
    <property type="entry name" value="ENERGY-COUPLING FACTOR TRANSPORTER ATP-BINDING PROTEIN ECFA1"/>
    <property type="match status" value="1"/>
</dbReference>
<protein>
    <recommendedName>
        <fullName evidence="10">ABC transporter ATP-binding protein</fullName>
    </recommendedName>
</protein>
<keyword evidence="3" id="KW-0171">Cobalt transport</keyword>
<dbReference type="FunFam" id="3.40.50.300:FF:000224">
    <property type="entry name" value="Energy-coupling factor transporter ATP-binding protein EcfA"/>
    <property type="match status" value="1"/>
</dbReference>
<evidence type="ECO:0000256" key="1">
    <source>
        <dbReference type="ARBA" id="ARBA00004202"/>
    </source>
</evidence>
<proteinExistence type="inferred from homology"/>
<dbReference type="GO" id="GO:0042626">
    <property type="term" value="F:ATPase-coupled transmembrane transporter activity"/>
    <property type="evidence" value="ECO:0007669"/>
    <property type="project" value="TreeGrafter"/>
</dbReference>
<dbReference type="GO" id="GO:0005524">
    <property type="term" value="F:ATP binding"/>
    <property type="evidence" value="ECO:0007669"/>
    <property type="project" value="UniProtKB-UniRule"/>
</dbReference>
<dbReference type="PROSITE" id="PS50893">
    <property type="entry name" value="ABC_TRANSPORTER_2"/>
    <property type="match status" value="1"/>
</dbReference>
<evidence type="ECO:0000313" key="13">
    <source>
        <dbReference type="Proteomes" id="UP000092247"/>
    </source>
</evidence>
<sequence>MNQRPQLAVNDLTFRYQDDNILKNLTMDFGAHQVTGIIGANGCGKSTLFMNLSGILKPQHGQVLWQGKPLNYNKKALLELRSHVVTVFQDPDLQIFYTDVDSDIAFALRNLGMDEAEIKRRTDEALRLVDALSFRDKPIQHLSFGQKKRVAIAGALVMESDYLLLDEPTAGLDPAGRQHMISLLARIAGAGKHIVISSHDIDLIYQVCDGIYVMSHGEVCGHGTPEAVFLQKEMITAAGLEQPWLVKLHCETGLPLCKTEQALFAQLQQQTTPAAGTQEVMA</sequence>
<evidence type="ECO:0000256" key="5">
    <source>
        <dbReference type="ARBA" id="ARBA00022475"/>
    </source>
</evidence>
<dbReference type="STRING" id="368603.AYY16_12775"/>
<evidence type="ECO:0000256" key="4">
    <source>
        <dbReference type="ARBA" id="ARBA00022448"/>
    </source>
</evidence>
<dbReference type="SMART" id="SM00382">
    <property type="entry name" value="AAA"/>
    <property type="match status" value="1"/>
</dbReference>
<organism evidence="12 13">
    <name type="scientific">Morganella psychrotolerans</name>
    <dbReference type="NCBI Taxonomy" id="368603"/>
    <lineage>
        <taxon>Bacteria</taxon>
        <taxon>Pseudomonadati</taxon>
        <taxon>Pseudomonadota</taxon>
        <taxon>Gammaproteobacteria</taxon>
        <taxon>Enterobacterales</taxon>
        <taxon>Morganellaceae</taxon>
        <taxon>Morganella</taxon>
    </lineage>
</organism>
<dbReference type="InterPro" id="IPR005876">
    <property type="entry name" value="Co_trans_ATP-bd"/>
</dbReference>
<dbReference type="Gene3D" id="3.40.50.300">
    <property type="entry name" value="P-loop containing nucleotide triphosphate hydrolases"/>
    <property type="match status" value="1"/>
</dbReference>